<evidence type="ECO:0000313" key="4">
    <source>
        <dbReference type="EMBL" id="GGP01984.1"/>
    </source>
</evidence>
<sequence length="937" mass="103187">MIGYGTQKKSDVNSSVSSIKTKDIQDIKQVSLDQMIQGKLAGVSVTNSNGQPGAAASVRVRGVTSINGTNEPLYVVDGIPISGDATGRSTSGRPIAGSDFSSTGGGGNNAVSPISFLNPNDIESIDVLKDASATAIYGSRGANGVIIITTKSGKKGTGKISYEGYSSVSSIYKTLDVMNLQQYALHQNQLAALFNAQPRPEFAHPELLGYGTDWQKEIYQTAIAQSHQLAFSGGKDGVSYYMSGNFLDQPGNIIGTGLKRYTVRLNLDAKVKDWLKVGGNFSTGINNEKFTVNQSFTGLISNTLLQAPDMPIRNLDGSYAAPPAGQNVNYFNPVAEALTRENKLIRKNFLGGIFGEVNLLKGLKYRAELAANTEFSESTDFQPSYDRGSQVNLTADLFERRQNWYSINVKNLLTYDFALGNHKFTVLAGQEALDSHWEGILGEGHGFKTNDIYGLNLSDADNRKVTSYKGSASIASLFARLIYDFNNTYSFSASIRRDVSSKFDPTAGDNQVGYFPAVAVSWKVSNEKFMEPLKPYIDNLKFRVGYGETGNQQIPNNRYSALLTDYFLPSNIPNPDLTWESMKQTNYGVDFTLFRNFNVNFDYYIKESKGFLFQYPLPDYLTGGLSQYGGMDAPYSNLGKVENKGIDLTLGYNTNGEIFNWSSSLVISHYKNRLLDIVNGVTLTEQANMNGYQPYVVTNSIVGQSIGSFWGYKTNGIFRTLEELQNAPIQFGQSIGTAPGQTYLGDVRYVDVNGDGVVDAKDKTIIGDPNPDFTFGFTNTFKYKNIDLSIFLQGSIGNDVMNLTRRNGIQNAMLYQNQLVEAMDFWSPQNPNASLPRPIGSTSNPNIDISDRFVEKGDYARIQNVTLGYTMPANFLSTLKMSRVRFYVSAQNLYTFTNYSGYDPEIGSFNQNVLLTGIDNGRYPSPRTFTFGVNLEF</sequence>
<dbReference type="InterPro" id="IPR039426">
    <property type="entry name" value="TonB-dep_rcpt-like"/>
</dbReference>
<reference evidence="5" key="1">
    <citation type="journal article" date="2019" name="Int. J. Syst. Evol. Microbiol.">
        <title>The Global Catalogue of Microorganisms (GCM) 10K type strain sequencing project: providing services to taxonomists for standard genome sequencing and annotation.</title>
        <authorList>
            <consortium name="The Broad Institute Genomics Platform"/>
            <consortium name="The Broad Institute Genome Sequencing Center for Infectious Disease"/>
            <person name="Wu L."/>
            <person name="Ma J."/>
        </authorList>
    </citation>
    <scope>NUCLEOTIDE SEQUENCE [LARGE SCALE GENOMIC DNA]</scope>
    <source>
        <strain evidence="5">CGMCC 1.7656</strain>
    </source>
</reference>
<feature type="domain" description="TonB-dependent receptor plug" evidence="3">
    <location>
        <begin position="9"/>
        <end position="145"/>
    </location>
</feature>
<gene>
    <name evidence="4" type="ORF">GCM10010992_04550</name>
</gene>
<organism evidence="4 5">
    <name type="scientific">Cloacibacterium rupense</name>
    <dbReference type="NCBI Taxonomy" id="517423"/>
    <lineage>
        <taxon>Bacteria</taxon>
        <taxon>Pseudomonadati</taxon>
        <taxon>Bacteroidota</taxon>
        <taxon>Flavobacteriia</taxon>
        <taxon>Flavobacteriales</taxon>
        <taxon>Weeksellaceae</taxon>
    </lineage>
</organism>
<proteinExistence type="inferred from homology"/>
<keyword evidence="2" id="KW-0812">Transmembrane</keyword>
<keyword evidence="1" id="KW-0732">Signal</keyword>
<evidence type="ECO:0000259" key="3">
    <source>
        <dbReference type="Pfam" id="PF07715"/>
    </source>
</evidence>
<dbReference type="NCBIfam" id="TIGR04057">
    <property type="entry name" value="SusC_RagA_signa"/>
    <property type="match status" value="1"/>
</dbReference>
<keyword evidence="5" id="KW-1185">Reference proteome</keyword>
<evidence type="ECO:0000313" key="5">
    <source>
        <dbReference type="Proteomes" id="UP000620064"/>
    </source>
</evidence>
<dbReference type="Gene3D" id="2.170.130.10">
    <property type="entry name" value="TonB-dependent receptor, plug domain"/>
    <property type="match status" value="1"/>
</dbReference>
<keyword evidence="2" id="KW-0813">Transport</keyword>
<dbReference type="InterPro" id="IPR012910">
    <property type="entry name" value="Plug_dom"/>
</dbReference>
<protein>
    <submittedName>
        <fullName evidence="4">SusC/RagA family TonB-linked outer membrane protein</fullName>
    </submittedName>
</protein>
<dbReference type="NCBIfam" id="TIGR04056">
    <property type="entry name" value="OMP_RagA_SusC"/>
    <property type="match status" value="1"/>
</dbReference>
<dbReference type="Pfam" id="PF07715">
    <property type="entry name" value="Plug"/>
    <property type="match status" value="1"/>
</dbReference>
<comment type="caution">
    <text evidence="4">The sequence shown here is derived from an EMBL/GenBank/DDBJ whole genome shotgun (WGS) entry which is preliminary data.</text>
</comment>
<dbReference type="PROSITE" id="PS52016">
    <property type="entry name" value="TONB_DEPENDENT_REC_3"/>
    <property type="match status" value="1"/>
</dbReference>
<dbReference type="EMBL" id="BMLV01000001">
    <property type="protein sequence ID" value="GGP01984.1"/>
    <property type="molecule type" value="Genomic_DNA"/>
</dbReference>
<dbReference type="Proteomes" id="UP000620064">
    <property type="component" value="Unassembled WGS sequence"/>
</dbReference>
<dbReference type="InterPro" id="IPR037066">
    <property type="entry name" value="Plug_dom_sf"/>
</dbReference>
<dbReference type="InterPro" id="IPR023997">
    <property type="entry name" value="TonB-dep_OMP_SusC/RagA_CS"/>
</dbReference>
<evidence type="ECO:0000256" key="1">
    <source>
        <dbReference type="ARBA" id="ARBA00022729"/>
    </source>
</evidence>
<accession>A0ABQ2NGL3</accession>
<comment type="subcellular location">
    <subcellularLocation>
        <location evidence="2">Cell outer membrane</location>
        <topology evidence="2">Multi-pass membrane protein</topology>
    </subcellularLocation>
</comment>
<keyword evidence="2" id="KW-0472">Membrane</keyword>
<dbReference type="SUPFAM" id="SSF56935">
    <property type="entry name" value="Porins"/>
    <property type="match status" value="1"/>
</dbReference>
<keyword evidence="2" id="KW-1134">Transmembrane beta strand</keyword>
<comment type="similarity">
    <text evidence="2">Belongs to the TonB-dependent receptor family.</text>
</comment>
<dbReference type="InterPro" id="IPR023996">
    <property type="entry name" value="TonB-dep_OMP_SusC/RagA"/>
</dbReference>
<evidence type="ECO:0000256" key="2">
    <source>
        <dbReference type="PROSITE-ProRule" id="PRU01360"/>
    </source>
</evidence>
<name>A0ABQ2NGL3_9FLAO</name>
<keyword evidence="2" id="KW-0998">Cell outer membrane</keyword>
<dbReference type="PANTHER" id="PTHR30069:SF29">
    <property type="entry name" value="HEMOGLOBIN AND HEMOGLOBIN-HAPTOGLOBIN-BINDING PROTEIN 1-RELATED"/>
    <property type="match status" value="1"/>
</dbReference>
<dbReference type="PANTHER" id="PTHR30069">
    <property type="entry name" value="TONB-DEPENDENT OUTER MEMBRANE RECEPTOR"/>
    <property type="match status" value="1"/>
</dbReference>